<evidence type="ECO:0000256" key="8">
    <source>
        <dbReference type="PROSITE-ProRule" id="PRU00622"/>
    </source>
</evidence>
<feature type="repeat" description="Cys-rich GLG1" evidence="8">
    <location>
        <begin position="259"/>
        <end position="319"/>
    </location>
</feature>
<evidence type="ECO:0008006" key="12">
    <source>
        <dbReference type="Google" id="ProtNLM"/>
    </source>
</evidence>
<dbReference type="OMA" id="MMECLIE"/>
<dbReference type="InParanoid" id="A0A7M7JGB9"/>
<dbReference type="GeneID" id="111246420"/>
<dbReference type="Proteomes" id="UP000594260">
    <property type="component" value="Unplaced"/>
</dbReference>
<feature type="repeat" description="Cys-rich GLG1" evidence="8">
    <location>
        <begin position="524"/>
        <end position="595"/>
    </location>
</feature>
<dbReference type="InterPro" id="IPR039728">
    <property type="entry name" value="GLG1"/>
</dbReference>
<keyword evidence="3" id="KW-0732">Signal</keyword>
<dbReference type="KEGG" id="vde:111246420"/>
<dbReference type="OrthoDB" id="2015434at2759"/>
<dbReference type="EnsemblMetazoa" id="XM_022795975">
    <property type="protein sequence ID" value="XP_022651710"/>
    <property type="gene ID" value="LOC111246420"/>
</dbReference>
<protein>
    <recommendedName>
        <fullName evidence="12">Golgi apparatus protein 1</fullName>
    </recommendedName>
</protein>
<feature type="repeat" description="Cys-rich GLG1" evidence="8">
    <location>
        <begin position="1025"/>
        <end position="1085"/>
    </location>
</feature>
<dbReference type="Pfam" id="PF00839">
    <property type="entry name" value="Cys_rich_FGFR"/>
    <property type="match status" value="14"/>
</dbReference>
<sequence>MAASRATVTSAKRVVITRSGVLLKVIVVLLVFSCLLCHAKASNTLDDNNNSHRINNLLSSHRGAARSIKLTGSGIIPSGTDGVVVLGESPECAEDLKRICSPGLLQNNFAVLDCVQNHKVEEDAGLSARCHHLLWKYKREITQSDRFNNIAQSKCHTLLQSYPECGRQTIGSGNSLNGGGGNMLLCLLEHTQNATDPDCHTFLYRMETVVFSDYRLIQRFAEECNDDVEKFRCGRLAMDSKLPHSQGATIECLQKQAGHLEDECRTEILRISKIQGEDFHLDRPLFFACRDDRERFCSHVTSGEGRVYKCLMKHRLERDMTPECAKKLLERERLTIEDYRVSRGLTRACRDDIRQYKCREDTSHRREFRLAQILLCLENSIHNDYPVAAECKAELLVHRHFLMESYQLTPDMAAACENDITYFCQKKLETDGKTVHCLMKHFKNAHDGLIGGLGGINSNRQVSDQCRRELEKMLKIADVGDDWRVDPVLQESCQPVVDVLCKDVRPGKGQVLSCLMDHLDSKNHMTEDCREALLQIQYFIARDFKLDPRLYEACHADAVKNCHAKAEWHQNPNKMDPERGPIVLPCLYRYAYHSDKNVALSKPCLFEVRRVMRQRAASVDLQPEVEEPCLNDLASLCSSNLEKGQEVSCLQTNLERLEPDCRAAVANLTEEQAEHLELNYPLFKICHGVVKQLCMDSLINDVDQGDLIQCLIMNKNEPQVKNDPHCRVAIEHFQLVSLKDYRFSAKFKEACKPDVIRNCKTVKTKSEVVTCLSSLLTSDVIEGREKPRISLLCRQQLRVELFLRDENIKLDPELDRECASDQKRLCEFVEPGEGRMLECLRSHREELSISCHRIVFRREYQMQADNSIDFKLFHTCRRAIKRFCFDTDTSQALDCLAEYRREPALSDNCRALIHARLLERNGDYRLNPKLKKHCKRDVEKFCFGIIQKHKDKDTELEGQVVRCLRENYLRKRLSDECEPVVVSIMRQGAQLDPIVAKACKTTLERPCDFDDAEECLKRQFEERAIHSEECRNAVARLIHEGKADVQSDPVLHKACSADIAKHCYLAVPGHGHVLSCLMAKLEEKKLEPECRTLLSKRIEMFEYAAQVAPVENLRDVMAQMQQSPARNYFLVLFSSVFIVLFGIGLVCGRITKRVPTQVKNK</sequence>
<dbReference type="AlphaFoldDB" id="A0A7M7JGB9"/>
<feature type="transmembrane region" description="Helical" evidence="9">
    <location>
        <begin position="1128"/>
        <end position="1151"/>
    </location>
</feature>
<evidence type="ECO:0000256" key="9">
    <source>
        <dbReference type="SAM" id="Phobius"/>
    </source>
</evidence>
<dbReference type="InterPro" id="IPR001893">
    <property type="entry name" value="Cys-rich_GLG1_repeat"/>
</dbReference>
<organism evidence="10 11">
    <name type="scientific">Varroa destructor</name>
    <name type="common">Honeybee mite</name>
    <dbReference type="NCBI Taxonomy" id="109461"/>
    <lineage>
        <taxon>Eukaryota</taxon>
        <taxon>Metazoa</taxon>
        <taxon>Ecdysozoa</taxon>
        <taxon>Arthropoda</taxon>
        <taxon>Chelicerata</taxon>
        <taxon>Arachnida</taxon>
        <taxon>Acari</taxon>
        <taxon>Parasitiformes</taxon>
        <taxon>Mesostigmata</taxon>
        <taxon>Gamasina</taxon>
        <taxon>Dermanyssoidea</taxon>
        <taxon>Varroidae</taxon>
        <taxon>Varroa</taxon>
    </lineage>
</organism>
<feature type="repeat" description="Cys-rich GLG1" evidence="8">
    <location>
        <begin position="904"/>
        <end position="972"/>
    </location>
</feature>
<accession>A0A7M7JGB9</accession>
<evidence type="ECO:0000256" key="7">
    <source>
        <dbReference type="ARBA" id="ARBA00023180"/>
    </source>
</evidence>
<keyword evidence="5 9" id="KW-1133">Transmembrane helix</keyword>
<feature type="repeat" description="Cys-rich GLG1" evidence="8">
    <location>
        <begin position="386"/>
        <end position="446"/>
    </location>
</feature>
<dbReference type="FunCoup" id="A0A7M7JGB9">
    <property type="interactions" value="1846"/>
</dbReference>
<name>A0A7M7JGB9_VARDE</name>
<dbReference type="RefSeq" id="XP_022651710.1">
    <property type="nucleotide sequence ID" value="XM_022795975.1"/>
</dbReference>
<feature type="repeat" description="Cys-rich GLG1" evidence="8">
    <location>
        <begin position="788"/>
        <end position="848"/>
    </location>
</feature>
<keyword evidence="6 9" id="KW-0472">Membrane</keyword>
<reference evidence="10" key="1">
    <citation type="submission" date="2021-01" db="UniProtKB">
        <authorList>
            <consortium name="EnsemblMetazoa"/>
        </authorList>
    </citation>
    <scope>IDENTIFICATION</scope>
</reference>
<dbReference type="PROSITE" id="PS51289">
    <property type="entry name" value="GLG1_C_RICH"/>
    <property type="match status" value="9"/>
</dbReference>
<comment type="subcellular location">
    <subcellularLocation>
        <location evidence="1">Membrane</location>
        <topology evidence="1">Single-pass type I membrane protein</topology>
    </subcellularLocation>
</comment>
<keyword evidence="7" id="KW-0325">Glycoprotein</keyword>
<dbReference type="PANTHER" id="PTHR11884">
    <property type="entry name" value="SELECTIN LIGAND RELATED"/>
    <property type="match status" value="1"/>
</dbReference>
<evidence type="ECO:0000256" key="6">
    <source>
        <dbReference type="ARBA" id="ARBA00023136"/>
    </source>
</evidence>
<keyword evidence="2 9" id="KW-0812">Transmembrane</keyword>
<evidence type="ECO:0000313" key="11">
    <source>
        <dbReference type="Proteomes" id="UP000594260"/>
    </source>
</evidence>
<dbReference type="CTD" id="2734"/>
<evidence type="ECO:0000313" key="10">
    <source>
        <dbReference type="EnsemblMetazoa" id="XP_022651710"/>
    </source>
</evidence>
<evidence type="ECO:0000256" key="5">
    <source>
        <dbReference type="ARBA" id="ARBA00022989"/>
    </source>
</evidence>
<dbReference type="InterPro" id="IPR017873">
    <property type="entry name" value="Cys-rich_GLG1_repeat_euk"/>
</dbReference>
<feature type="repeat" description="Cys-rich GLG1" evidence="8">
    <location>
        <begin position="656"/>
        <end position="719"/>
    </location>
</feature>
<dbReference type="GO" id="GO:0017134">
    <property type="term" value="F:fibroblast growth factor binding"/>
    <property type="evidence" value="ECO:0007669"/>
    <property type="project" value="TreeGrafter"/>
</dbReference>
<feature type="repeat" description="Cys-rich GLG1" evidence="8">
    <location>
        <begin position="721"/>
        <end position="780"/>
    </location>
</feature>
<feature type="transmembrane region" description="Helical" evidence="9">
    <location>
        <begin position="21"/>
        <end position="41"/>
    </location>
</feature>
<evidence type="ECO:0000256" key="2">
    <source>
        <dbReference type="ARBA" id="ARBA00022692"/>
    </source>
</evidence>
<evidence type="ECO:0000256" key="4">
    <source>
        <dbReference type="ARBA" id="ARBA00022737"/>
    </source>
</evidence>
<keyword evidence="4" id="KW-0677">Repeat</keyword>
<proteinExistence type="predicted"/>
<keyword evidence="11" id="KW-1185">Reference proteome</keyword>
<feature type="repeat" description="Cys-rich GLG1" evidence="8">
    <location>
        <begin position="461"/>
        <end position="523"/>
    </location>
</feature>
<dbReference type="GO" id="GO:0000139">
    <property type="term" value="C:Golgi membrane"/>
    <property type="evidence" value="ECO:0007669"/>
    <property type="project" value="InterPro"/>
</dbReference>
<evidence type="ECO:0000256" key="1">
    <source>
        <dbReference type="ARBA" id="ARBA00004479"/>
    </source>
</evidence>
<evidence type="ECO:0000256" key="3">
    <source>
        <dbReference type="ARBA" id="ARBA00022729"/>
    </source>
</evidence>
<dbReference type="PANTHER" id="PTHR11884:SF1">
    <property type="entry name" value="GOLGI APPARATUS PROTEIN 1"/>
    <property type="match status" value="1"/>
</dbReference>